<comment type="caution">
    <text evidence="2">The sequence shown here is derived from an EMBL/GenBank/DDBJ whole genome shotgun (WGS) entry which is preliminary data.</text>
</comment>
<name>A0A3N6P4M7_9EURY</name>
<evidence type="ECO:0000313" key="3">
    <source>
        <dbReference type="Proteomes" id="UP000273828"/>
    </source>
</evidence>
<feature type="transmembrane region" description="Helical" evidence="1">
    <location>
        <begin position="50"/>
        <end position="71"/>
    </location>
</feature>
<dbReference type="Proteomes" id="UP000273828">
    <property type="component" value="Unassembled WGS sequence"/>
</dbReference>
<dbReference type="AlphaFoldDB" id="A0A3N6P4M7"/>
<keyword evidence="1" id="KW-0812">Transmembrane</keyword>
<reference evidence="2 3" key="1">
    <citation type="submission" date="2018-10" db="EMBL/GenBank/DDBJ databases">
        <title>Natrarchaeobius chitinivorans gen. nov., sp. nov., and Natrarchaeobius haloalkaliphilus sp. nov., alkaliphilic, chitin-utilizing haloarchaea from hypersaline alkaline lakes.</title>
        <authorList>
            <person name="Sorokin D.Y."/>
            <person name="Elcheninov A.G."/>
            <person name="Kostrikina N.A."/>
            <person name="Bale N.J."/>
            <person name="Sinninghe Damste J.S."/>
            <person name="Khijniak T.V."/>
            <person name="Kublanov I.V."/>
            <person name="Toshchakov S.V."/>
        </authorList>
    </citation>
    <scope>NUCLEOTIDE SEQUENCE [LARGE SCALE GENOMIC DNA]</scope>
    <source>
        <strain evidence="2 3">AArcht-Sl</strain>
    </source>
</reference>
<accession>A0A3N6P4M7</accession>
<dbReference type="OrthoDB" id="345989at2157"/>
<dbReference type="EMBL" id="REFY01000003">
    <property type="protein sequence ID" value="RQG90365.1"/>
    <property type="molecule type" value="Genomic_DNA"/>
</dbReference>
<organism evidence="2 3">
    <name type="scientific">Natrarchaeobius halalkaliphilus</name>
    <dbReference type="NCBI Taxonomy" id="1679091"/>
    <lineage>
        <taxon>Archaea</taxon>
        <taxon>Methanobacteriati</taxon>
        <taxon>Methanobacteriota</taxon>
        <taxon>Stenosarchaea group</taxon>
        <taxon>Halobacteria</taxon>
        <taxon>Halobacteriales</taxon>
        <taxon>Natrialbaceae</taxon>
        <taxon>Natrarchaeobius</taxon>
    </lineage>
</organism>
<keyword evidence="3" id="KW-1185">Reference proteome</keyword>
<gene>
    <name evidence="2" type="ORF">EA462_08515</name>
</gene>
<protein>
    <submittedName>
        <fullName evidence="2">Uncharacterized protein</fullName>
    </submittedName>
</protein>
<proteinExistence type="predicted"/>
<keyword evidence="1" id="KW-0472">Membrane</keyword>
<sequence length="74" mass="8337">MDDIEYVREENVIHLWSAIISAAVSVVIPIVGILAAYSGYRLTTMMTRRWFGLLFAAFGLTSLASWLLWLLGVF</sequence>
<keyword evidence="1" id="KW-1133">Transmembrane helix</keyword>
<evidence type="ECO:0000313" key="2">
    <source>
        <dbReference type="EMBL" id="RQG90365.1"/>
    </source>
</evidence>
<evidence type="ECO:0000256" key="1">
    <source>
        <dbReference type="SAM" id="Phobius"/>
    </source>
</evidence>
<feature type="transmembrane region" description="Helical" evidence="1">
    <location>
        <begin position="12"/>
        <end position="38"/>
    </location>
</feature>